<name>A0A9X2A2R4_9BACI</name>
<organism evidence="2 3">
    <name type="scientific">Halalkalibacter alkaliphilus</name>
    <dbReference type="NCBI Taxonomy" id="2917993"/>
    <lineage>
        <taxon>Bacteria</taxon>
        <taxon>Bacillati</taxon>
        <taxon>Bacillota</taxon>
        <taxon>Bacilli</taxon>
        <taxon>Bacillales</taxon>
        <taxon>Bacillaceae</taxon>
        <taxon>Halalkalibacter</taxon>
    </lineage>
</organism>
<dbReference type="RefSeq" id="WP_250095778.1">
    <property type="nucleotide sequence ID" value="NZ_JAKRYL010000005.1"/>
</dbReference>
<sequence length="237" mass="28008">MRHDIQPNERSFSTKEVAEEAGIATPTVRKYGQILERNGYEFLKDGDRRIFVQSDIESLIALRDTDKPLDDTAKDLVYQQQERLEGFKQTDIAIPDTYDNLPRDPNQLKEILLFLSNELAATREMNAELTESMSQLKTTVSRLQQDHHVISSTIGNSAQKTHTKIEKLTEQQKIHYETLLQQEKQKSEFLQQQLQNLREEQKKEWRTQNEFNKRLEEVIQKPNKDKWDWIFSLFRKS</sequence>
<dbReference type="EMBL" id="JAKRYL010000005">
    <property type="protein sequence ID" value="MCL7746870.1"/>
    <property type="molecule type" value="Genomic_DNA"/>
</dbReference>
<protein>
    <recommendedName>
        <fullName evidence="4">HTH merR-type domain-containing protein</fullName>
    </recommendedName>
</protein>
<evidence type="ECO:0000256" key="1">
    <source>
        <dbReference type="SAM" id="Coils"/>
    </source>
</evidence>
<evidence type="ECO:0000313" key="3">
    <source>
        <dbReference type="Proteomes" id="UP001139150"/>
    </source>
</evidence>
<evidence type="ECO:0000313" key="2">
    <source>
        <dbReference type="EMBL" id="MCL7746870.1"/>
    </source>
</evidence>
<reference evidence="2" key="1">
    <citation type="submission" date="2022-02" db="EMBL/GenBank/DDBJ databases">
        <title>Halalkalibacter sp. nov. isolated from Lonar Lake, India.</title>
        <authorList>
            <person name="Joshi A."/>
            <person name="Thite S."/>
            <person name="Lodha T."/>
        </authorList>
    </citation>
    <scope>NUCLEOTIDE SEQUENCE</scope>
    <source>
        <strain evidence="2">MEB205</strain>
    </source>
</reference>
<keyword evidence="1" id="KW-0175">Coiled coil</keyword>
<keyword evidence="3" id="KW-1185">Reference proteome</keyword>
<evidence type="ECO:0008006" key="4">
    <source>
        <dbReference type="Google" id="ProtNLM"/>
    </source>
</evidence>
<dbReference type="AlphaFoldDB" id="A0A9X2A2R4"/>
<accession>A0A9X2A2R4</accession>
<proteinExistence type="predicted"/>
<comment type="caution">
    <text evidence="2">The sequence shown here is derived from an EMBL/GenBank/DDBJ whole genome shotgun (WGS) entry which is preliminary data.</text>
</comment>
<dbReference type="Proteomes" id="UP001139150">
    <property type="component" value="Unassembled WGS sequence"/>
</dbReference>
<feature type="coiled-coil region" evidence="1">
    <location>
        <begin position="119"/>
        <end position="146"/>
    </location>
</feature>
<gene>
    <name evidence="2" type="ORF">MF646_07010</name>
</gene>